<gene>
    <name evidence="15" type="primary">sun</name>
    <name evidence="15" type="ORF">HMPREF9429_01374</name>
</gene>
<evidence type="ECO:0000256" key="4">
    <source>
        <dbReference type="ARBA" id="ARBA00022490"/>
    </source>
</evidence>
<dbReference type="CDD" id="cd02440">
    <property type="entry name" value="AdoMet_MTases"/>
    <property type="match status" value="1"/>
</dbReference>
<evidence type="ECO:0000256" key="13">
    <source>
        <dbReference type="PROSITE-ProRule" id="PRU01023"/>
    </source>
</evidence>
<dbReference type="Gene3D" id="1.10.940.10">
    <property type="entry name" value="NusB-like"/>
    <property type="match status" value="1"/>
</dbReference>
<dbReference type="SUPFAM" id="SSF48013">
    <property type="entry name" value="NusB-like"/>
    <property type="match status" value="1"/>
</dbReference>
<reference evidence="15 16" key="1">
    <citation type="submission" date="2010-08" db="EMBL/GenBank/DDBJ databases">
        <authorList>
            <person name="Weinstock G."/>
            <person name="Sodergren E."/>
            <person name="Clifton S."/>
            <person name="Fulton L."/>
            <person name="Fulton B."/>
            <person name="Courtney L."/>
            <person name="Fronick C."/>
            <person name="Harrison M."/>
            <person name="Strong C."/>
            <person name="Farmer C."/>
            <person name="Delahaunty K."/>
            <person name="Markovic C."/>
            <person name="Hall O."/>
            <person name="Minx P."/>
            <person name="Tomlinson C."/>
            <person name="Mitreva M."/>
            <person name="Hou S."/>
            <person name="Chen J."/>
            <person name="Wollam A."/>
            <person name="Pepin K.H."/>
            <person name="Johnson M."/>
            <person name="Bhonagiri V."/>
            <person name="Zhang X."/>
            <person name="Suruliraj S."/>
            <person name="Warren W."/>
            <person name="Chinwalla A."/>
            <person name="Mardis E.R."/>
            <person name="Wilson R.K."/>
        </authorList>
    </citation>
    <scope>NUCLEOTIDE SEQUENCE [LARGE SCALE GENOMIC DNA]</scope>
    <source>
        <strain evidence="15 16">F0359</strain>
    </source>
</reference>
<dbReference type="eggNOG" id="COG0781">
    <property type="taxonomic scope" value="Bacteria"/>
</dbReference>
<name>E2ZCK2_9FIRM</name>
<keyword evidence="7 13" id="KW-0808">Transferase</keyword>
<dbReference type="GO" id="GO:0003723">
    <property type="term" value="F:RNA binding"/>
    <property type="evidence" value="ECO:0007669"/>
    <property type="project" value="UniProtKB-UniRule"/>
</dbReference>
<evidence type="ECO:0000256" key="3">
    <source>
        <dbReference type="ARBA" id="ARBA00012140"/>
    </source>
</evidence>
<dbReference type="Pfam" id="PF01189">
    <property type="entry name" value="Methyltr_RsmB-F"/>
    <property type="match status" value="1"/>
</dbReference>
<dbReference type="Pfam" id="PF22458">
    <property type="entry name" value="RsmF-B_ferredox"/>
    <property type="match status" value="1"/>
</dbReference>
<comment type="caution">
    <text evidence="15">The sequence shown here is derived from an EMBL/GenBank/DDBJ whole genome shotgun (WGS) entry which is preliminary data.</text>
</comment>
<keyword evidence="6 13" id="KW-0489">Methyltransferase</keyword>
<evidence type="ECO:0000256" key="7">
    <source>
        <dbReference type="ARBA" id="ARBA00022679"/>
    </source>
</evidence>
<comment type="similarity">
    <text evidence="13">Belongs to the class I-like SAM-binding methyltransferase superfamily. RsmB/NOP family.</text>
</comment>
<feature type="active site" description="Nucleophile" evidence="13">
    <location>
        <position position="382"/>
    </location>
</feature>
<dbReference type="PRINTS" id="PR02008">
    <property type="entry name" value="RCMTFAMILY"/>
</dbReference>
<dbReference type="eggNOG" id="COG0144">
    <property type="taxonomic scope" value="Bacteria"/>
</dbReference>
<protein>
    <recommendedName>
        <fullName evidence="3">16S rRNA (cytosine(967)-C(5))-methyltransferase</fullName>
        <ecNumber evidence="3">2.1.1.176</ecNumber>
    </recommendedName>
    <alternativeName>
        <fullName evidence="10">16S rRNA m5C967 methyltransferase</fullName>
    </alternativeName>
    <alternativeName>
        <fullName evidence="11">rRNA (cytosine-C(5)-)-methyltransferase RsmB</fullName>
    </alternativeName>
</protein>
<dbReference type="GO" id="GO:0006355">
    <property type="term" value="P:regulation of DNA-templated transcription"/>
    <property type="evidence" value="ECO:0007669"/>
    <property type="project" value="InterPro"/>
</dbReference>
<evidence type="ECO:0000256" key="2">
    <source>
        <dbReference type="ARBA" id="ARBA00004496"/>
    </source>
</evidence>
<dbReference type="EC" id="2.1.1.176" evidence="3"/>
<evidence type="ECO:0000313" key="16">
    <source>
        <dbReference type="Proteomes" id="UP000003195"/>
    </source>
</evidence>
<proteinExistence type="inferred from homology"/>
<dbReference type="NCBIfam" id="TIGR00563">
    <property type="entry name" value="rsmB"/>
    <property type="match status" value="1"/>
</dbReference>
<feature type="domain" description="SAM-dependent MTase RsmB/NOP-type" evidence="14">
    <location>
        <begin position="170"/>
        <end position="441"/>
    </location>
</feature>
<evidence type="ECO:0000256" key="1">
    <source>
        <dbReference type="ARBA" id="ARBA00002724"/>
    </source>
</evidence>
<dbReference type="OrthoDB" id="9810297at2"/>
<evidence type="ECO:0000256" key="12">
    <source>
        <dbReference type="ARBA" id="ARBA00047283"/>
    </source>
</evidence>
<evidence type="ECO:0000256" key="11">
    <source>
        <dbReference type="ARBA" id="ARBA00031088"/>
    </source>
</evidence>
<dbReference type="InterPro" id="IPR035926">
    <property type="entry name" value="NusB-like_sf"/>
</dbReference>
<feature type="binding site" evidence="13">
    <location>
        <position position="284"/>
    </location>
    <ligand>
        <name>S-adenosyl-L-methionine</name>
        <dbReference type="ChEBI" id="CHEBI:59789"/>
    </ligand>
</feature>
<evidence type="ECO:0000313" key="15">
    <source>
        <dbReference type="EMBL" id="EFQ04189.1"/>
    </source>
</evidence>
<keyword evidence="8 13" id="KW-0949">S-adenosyl-L-methionine</keyword>
<dbReference type="FunFam" id="3.40.50.150:FF:000022">
    <property type="entry name" value="Ribosomal RNA small subunit methyltransferase B"/>
    <property type="match status" value="1"/>
</dbReference>
<dbReference type="PANTHER" id="PTHR22807:SF53">
    <property type="entry name" value="RIBOSOMAL RNA SMALL SUBUNIT METHYLTRANSFERASE B-RELATED"/>
    <property type="match status" value="1"/>
</dbReference>
<dbReference type="InterPro" id="IPR054728">
    <property type="entry name" value="RsmB-like_ferredoxin"/>
</dbReference>
<sequence length="441" mass="49579">MNVREAAFHSLIAVCKDGAYSNIVVSKIIQKEKFTDRDRRFYTELVYGTLRSLNYVDYIIGILSSRKKNSLDPVCLAVLRMGLYQLFFMDKVPPSAACNEAVKLARRFGNEGMAKFVNALLRNSLRQKERLAIPTFDENPVLHLSLTWHQQSWLIEKWITEFGRDHTVTLCRYFDTVPELCIRANTERIDREGLMKLLSEKGIPCRPAEHAPDGIYAEKNPGIHKLTEIADGLGLIQDEPSQLVAAIADPQEKTVIFDVCAAPGGKTTHLATLGTKSSTVYAFDIYEHKLKLIEDNVNRLGLKNVRTRLQDGTSVGEIYPEKADCVLVDAPCSGLGILRHKPDLRWRKTVEDLTVFPPLQKKILESAAKCVKPGGTLVYSTCTMNRAENEDIVNAFRISHKDFEVVPVGNAFGFSKDSDYLSILPQDDGLDGFFIAKLRRK</sequence>
<dbReference type="GO" id="GO:0008649">
    <property type="term" value="F:rRNA methyltransferase activity"/>
    <property type="evidence" value="ECO:0007669"/>
    <property type="project" value="InterPro"/>
</dbReference>
<feature type="binding site" evidence="13">
    <location>
        <position position="329"/>
    </location>
    <ligand>
        <name>S-adenosyl-L-methionine</name>
        <dbReference type="ChEBI" id="CHEBI:59789"/>
    </ligand>
</feature>
<organism evidence="15 16">
    <name type="scientific">Megasphaera micronuciformis F0359</name>
    <dbReference type="NCBI Taxonomy" id="706434"/>
    <lineage>
        <taxon>Bacteria</taxon>
        <taxon>Bacillati</taxon>
        <taxon>Bacillota</taxon>
        <taxon>Negativicutes</taxon>
        <taxon>Veillonellales</taxon>
        <taxon>Veillonellaceae</taxon>
        <taxon>Megasphaera</taxon>
    </lineage>
</organism>
<comment type="subcellular location">
    <subcellularLocation>
        <location evidence="2">Cytoplasm</location>
    </subcellularLocation>
</comment>
<evidence type="ECO:0000256" key="9">
    <source>
        <dbReference type="ARBA" id="ARBA00022884"/>
    </source>
</evidence>
<dbReference type="Pfam" id="PF01029">
    <property type="entry name" value="NusB"/>
    <property type="match status" value="1"/>
</dbReference>
<dbReference type="NCBIfam" id="NF011494">
    <property type="entry name" value="PRK14902.1"/>
    <property type="match status" value="1"/>
</dbReference>
<comment type="catalytic activity">
    <reaction evidence="12">
        <text>cytidine(967) in 16S rRNA + S-adenosyl-L-methionine = 5-methylcytidine(967) in 16S rRNA + S-adenosyl-L-homocysteine + H(+)</text>
        <dbReference type="Rhea" id="RHEA:42748"/>
        <dbReference type="Rhea" id="RHEA-COMP:10219"/>
        <dbReference type="Rhea" id="RHEA-COMP:10220"/>
        <dbReference type="ChEBI" id="CHEBI:15378"/>
        <dbReference type="ChEBI" id="CHEBI:57856"/>
        <dbReference type="ChEBI" id="CHEBI:59789"/>
        <dbReference type="ChEBI" id="CHEBI:74483"/>
        <dbReference type="ChEBI" id="CHEBI:82748"/>
        <dbReference type="EC" id="2.1.1.176"/>
    </reaction>
</comment>
<dbReference type="PANTHER" id="PTHR22807">
    <property type="entry name" value="NOP2 YEAST -RELATED NOL1/NOP2/FMU SUN DOMAIN-CONTAINING"/>
    <property type="match status" value="1"/>
</dbReference>
<keyword evidence="4" id="KW-0963">Cytoplasm</keyword>
<comment type="function">
    <text evidence="1">Specifically methylates the cytosine at position 967 (m5C967) of 16S rRNA.</text>
</comment>
<dbReference type="InterPro" id="IPR004573">
    <property type="entry name" value="rRNA_ssu_MeTfrase_B"/>
</dbReference>
<dbReference type="STRING" id="706434.HMPREF9429_01374"/>
<dbReference type="AlphaFoldDB" id="E2ZCK2"/>
<dbReference type="SUPFAM" id="SSF53335">
    <property type="entry name" value="S-adenosyl-L-methionine-dependent methyltransferases"/>
    <property type="match status" value="1"/>
</dbReference>
<dbReference type="RefSeq" id="WP_006942548.1">
    <property type="nucleotide sequence ID" value="NZ_GL538208.1"/>
</dbReference>
<evidence type="ECO:0000256" key="10">
    <source>
        <dbReference type="ARBA" id="ARBA00030399"/>
    </source>
</evidence>
<keyword evidence="5" id="KW-0698">rRNA processing</keyword>
<feature type="binding site" evidence="13">
    <location>
        <position position="311"/>
    </location>
    <ligand>
        <name>S-adenosyl-L-methionine</name>
        <dbReference type="ChEBI" id="CHEBI:59789"/>
    </ligand>
</feature>
<evidence type="ECO:0000256" key="8">
    <source>
        <dbReference type="ARBA" id="ARBA00022691"/>
    </source>
</evidence>
<dbReference type="EMBL" id="AECS01000037">
    <property type="protein sequence ID" value="EFQ04189.1"/>
    <property type="molecule type" value="Genomic_DNA"/>
</dbReference>
<dbReference type="InterPro" id="IPR029063">
    <property type="entry name" value="SAM-dependent_MTases_sf"/>
</dbReference>
<dbReference type="InterPro" id="IPR049560">
    <property type="entry name" value="MeTrfase_RsmB-F_NOP2_cat"/>
</dbReference>
<accession>E2ZCK2</accession>
<keyword evidence="16" id="KW-1185">Reference proteome</keyword>
<keyword evidence="9 13" id="KW-0694">RNA-binding</keyword>
<dbReference type="Proteomes" id="UP000003195">
    <property type="component" value="Unassembled WGS sequence"/>
</dbReference>
<evidence type="ECO:0000259" key="14">
    <source>
        <dbReference type="PROSITE" id="PS51686"/>
    </source>
</evidence>
<dbReference type="Gene3D" id="3.40.50.150">
    <property type="entry name" value="Vaccinia Virus protein VP39"/>
    <property type="match status" value="1"/>
</dbReference>
<dbReference type="InterPro" id="IPR006027">
    <property type="entry name" value="NusB_RsmB_TIM44"/>
</dbReference>
<dbReference type="Gene3D" id="3.30.70.1170">
    <property type="entry name" value="Sun protein, domain 3"/>
    <property type="match status" value="1"/>
</dbReference>
<dbReference type="InterPro" id="IPR001678">
    <property type="entry name" value="MeTrfase_RsmB-F_NOP2_dom"/>
</dbReference>
<dbReference type="PROSITE" id="PS51686">
    <property type="entry name" value="SAM_MT_RSMB_NOP"/>
    <property type="match status" value="1"/>
</dbReference>
<dbReference type="InterPro" id="IPR023267">
    <property type="entry name" value="RCMT"/>
</dbReference>
<evidence type="ECO:0000256" key="6">
    <source>
        <dbReference type="ARBA" id="ARBA00022603"/>
    </source>
</evidence>
<dbReference type="GO" id="GO:0005737">
    <property type="term" value="C:cytoplasm"/>
    <property type="evidence" value="ECO:0007669"/>
    <property type="project" value="UniProtKB-SubCell"/>
</dbReference>
<feature type="binding site" evidence="13">
    <location>
        <begin position="260"/>
        <end position="266"/>
    </location>
    <ligand>
        <name>S-adenosyl-L-methionine</name>
        <dbReference type="ChEBI" id="CHEBI:59789"/>
    </ligand>
</feature>
<evidence type="ECO:0000256" key="5">
    <source>
        <dbReference type="ARBA" id="ARBA00022552"/>
    </source>
</evidence>
<dbReference type="HOGENOM" id="CLU_005316_0_1_9"/>